<feature type="chain" id="PRO_5001781464" evidence="1">
    <location>
        <begin position="18"/>
        <end position="345"/>
    </location>
</feature>
<dbReference type="Gene3D" id="1.10.1130.10">
    <property type="entry name" value="Flavocytochrome C3, Chain A"/>
    <property type="match status" value="1"/>
</dbReference>
<gene>
    <name evidence="2" type="ORF">Q664_34175</name>
</gene>
<reference evidence="2 3" key="1">
    <citation type="submission" date="2014-07" db="EMBL/GenBank/DDBJ databases">
        <title>Draft Genome Sequence of Gephyronic Acid Producer, Cystobacter violaceus Strain Cb vi76.</title>
        <authorList>
            <person name="Stevens D.C."/>
            <person name="Young J."/>
            <person name="Carmichael R."/>
            <person name="Tan J."/>
            <person name="Taylor R.E."/>
        </authorList>
    </citation>
    <scope>NUCLEOTIDE SEQUENCE [LARGE SCALE GENOMIC DNA]</scope>
    <source>
        <strain evidence="2 3">Cb vi76</strain>
    </source>
</reference>
<feature type="signal peptide" evidence="1">
    <location>
        <begin position="1"/>
        <end position="17"/>
    </location>
</feature>
<keyword evidence="1" id="KW-0732">Signal</keyword>
<evidence type="ECO:0000313" key="3">
    <source>
        <dbReference type="Proteomes" id="UP000028547"/>
    </source>
</evidence>
<accession>A0A084SLV0</accession>
<sequence length="345" mass="38459">MKEVALLALLLATAAGAESPSPWDFGSFLEPIRVRGASAETCESCHPEVYEAWTRSRHRRSLDNAVFLDGFAAEPHPRCVYCHAPLEEQAKAAMRRRAALIRERSLASVPRESLAHEGITCVTCHVREGVVMTANPHPPEADHPLRSEPKLAEPSFCASCHEFLGHEVVDGRSVLTGEKMQTTWSEWRDWRNRGGQGTCQSCHMPGKSHAFRGAYDRDFLRGALSLRLERTRGQLVAVLESRGVGHAFPTGDVFRHLTLWADDKPVARLGQTFELTASEGGGLHVRRTGNTALQPFEPTRLTLPTGTRRVRVTYHYAEDRHERRGTVPRDQLVIELAAQDAPARR</sequence>
<dbReference type="InterPro" id="IPR036280">
    <property type="entry name" value="Multihaem_cyt_sf"/>
</dbReference>
<dbReference type="RefSeq" id="WP_043404822.1">
    <property type="nucleotide sequence ID" value="NZ_JPMI01000240.1"/>
</dbReference>
<dbReference type="Proteomes" id="UP000028547">
    <property type="component" value="Unassembled WGS sequence"/>
</dbReference>
<dbReference type="SUPFAM" id="SSF48695">
    <property type="entry name" value="Multiheme cytochromes"/>
    <property type="match status" value="1"/>
</dbReference>
<organism evidence="2 3">
    <name type="scientific">Archangium violaceum Cb vi76</name>
    <dbReference type="NCBI Taxonomy" id="1406225"/>
    <lineage>
        <taxon>Bacteria</taxon>
        <taxon>Pseudomonadati</taxon>
        <taxon>Myxococcota</taxon>
        <taxon>Myxococcia</taxon>
        <taxon>Myxococcales</taxon>
        <taxon>Cystobacterineae</taxon>
        <taxon>Archangiaceae</taxon>
        <taxon>Archangium</taxon>
    </lineage>
</organism>
<dbReference type="EMBL" id="JPMI01000240">
    <property type="protein sequence ID" value="KFA89435.1"/>
    <property type="molecule type" value="Genomic_DNA"/>
</dbReference>
<evidence type="ECO:0000313" key="2">
    <source>
        <dbReference type="EMBL" id="KFA89435.1"/>
    </source>
</evidence>
<protein>
    <submittedName>
        <fullName evidence="2">Uncharacterized protein</fullName>
    </submittedName>
</protein>
<name>A0A084SLV0_9BACT</name>
<comment type="caution">
    <text evidence="2">The sequence shown here is derived from an EMBL/GenBank/DDBJ whole genome shotgun (WGS) entry which is preliminary data.</text>
</comment>
<proteinExistence type="predicted"/>
<evidence type="ECO:0000256" key="1">
    <source>
        <dbReference type="SAM" id="SignalP"/>
    </source>
</evidence>
<dbReference type="AlphaFoldDB" id="A0A084SLV0"/>